<accession>A0ABN0UNB0</accession>
<dbReference type="EMBL" id="BAAABU010000024">
    <property type="protein sequence ID" value="GAA0256184.1"/>
    <property type="molecule type" value="Genomic_DNA"/>
</dbReference>
<comment type="caution">
    <text evidence="3">The sequence shown here is derived from an EMBL/GenBank/DDBJ whole genome shotgun (WGS) entry which is preliminary data.</text>
</comment>
<evidence type="ECO:0000313" key="3">
    <source>
        <dbReference type="EMBL" id="GAA0256184.1"/>
    </source>
</evidence>
<name>A0ABN0UNB0_9PSEU</name>
<feature type="transmembrane region" description="Helical" evidence="2">
    <location>
        <begin position="85"/>
        <end position="104"/>
    </location>
</feature>
<proteinExistence type="predicted"/>
<keyword evidence="2" id="KW-1133">Transmembrane helix</keyword>
<dbReference type="RefSeq" id="WP_343938424.1">
    <property type="nucleotide sequence ID" value="NZ_BAAABU010000024.1"/>
</dbReference>
<keyword evidence="2" id="KW-0812">Transmembrane</keyword>
<keyword evidence="2" id="KW-0472">Membrane</keyword>
<sequence>MTEPQPPRWVVWVARVVAVVVVVPVTFVWAWVKTLVLRPVAAALRWVWRSGAVVARFLWRSVLVPLGRGVEWVARLVHRRVLRPVGWVLFQVCRVVGIGLWWVARQVGRFLMWIDAPLTAGVRWLFRWIGKIITFVARGLWDAVVWVVVPLWRWLVVVPVRFVYRWLLTPIGHALQWVFVWAVKIIEVAARVLRDAVVWAVVRVALPLWRLLVVLPLRLVYRWLLTPIGHALRWVFRWTRKIIAGGVRALRVAVVWAVTRVASPLWRWLVVLPARFVYREVLTPVGNAVRAGVRWVRRTLVEPVRQTVSTMTSWLRRQPAVEPSRDGQGSGTPAGQRVDG</sequence>
<gene>
    <name evidence="3" type="ORF">GCM10010492_66350</name>
</gene>
<evidence type="ECO:0000256" key="1">
    <source>
        <dbReference type="SAM" id="MobiDB-lite"/>
    </source>
</evidence>
<feature type="transmembrane region" description="Helical" evidence="2">
    <location>
        <begin position="12"/>
        <end position="32"/>
    </location>
</feature>
<organism evidence="3 4">
    <name type="scientific">Saccharothrix mutabilis subsp. mutabilis</name>
    <dbReference type="NCBI Taxonomy" id="66855"/>
    <lineage>
        <taxon>Bacteria</taxon>
        <taxon>Bacillati</taxon>
        <taxon>Actinomycetota</taxon>
        <taxon>Actinomycetes</taxon>
        <taxon>Pseudonocardiales</taxon>
        <taxon>Pseudonocardiaceae</taxon>
        <taxon>Saccharothrix</taxon>
    </lineage>
</organism>
<feature type="region of interest" description="Disordered" evidence="1">
    <location>
        <begin position="317"/>
        <end position="340"/>
    </location>
</feature>
<evidence type="ECO:0000313" key="4">
    <source>
        <dbReference type="Proteomes" id="UP001500416"/>
    </source>
</evidence>
<protein>
    <submittedName>
        <fullName evidence="3">Uncharacterized protein</fullName>
    </submittedName>
</protein>
<keyword evidence="4" id="KW-1185">Reference proteome</keyword>
<dbReference type="Proteomes" id="UP001500416">
    <property type="component" value="Unassembled WGS sequence"/>
</dbReference>
<reference evidence="3 4" key="1">
    <citation type="journal article" date="2019" name="Int. J. Syst. Evol. Microbiol.">
        <title>The Global Catalogue of Microorganisms (GCM) 10K type strain sequencing project: providing services to taxonomists for standard genome sequencing and annotation.</title>
        <authorList>
            <consortium name="The Broad Institute Genomics Platform"/>
            <consortium name="The Broad Institute Genome Sequencing Center for Infectious Disease"/>
            <person name="Wu L."/>
            <person name="Ma J."/>
        </authorList>
    </citation>
    <scope>NUCLEOTIDE SEQUENCE [LARGE SCALE GENOMIC DNA]</scope>
    <source>
        <strain evidence="3 4">JCM 3380</strain>
    </source>
</reference>
<evidence type="ECO:0000256" key="2">
    <source>
        <dbReference type="SAM" id="Phobius"/>
    </source>
</evidence>